<evidence type="ECO:0000313" key="3">
    <source>
        <dbReference type="EMBL" id="BCR05678.1"/>
    </source>
</evidence>
<dbReference type="PANTHER" id="PTHR34580">
    <property type="match status" value="1"/>
</dbReference>
<reference evidence="3 4" key="1">
    <citation type="journal article" date="2016" name="C (Basel)">
        <title>Selective Growth of and Electricity Production by Marine Exoelectrogenic Bacteria in Self-Aggregated Hydrogel of Microbially Reduced Graphene Oxide.</title>
        <authorList>
            <person name="Yoshida N."/>
            <person name="Goto Y."/>
            <person name="Miyata Y."/>
        </authorList>
    </citation>
    <scope>NUCLEOTIDE SEQUENCE [LARGE SCALE GENOMIC DNA]</scope>
    <source>
        <strain evidence="3 4">NIT-T3</strain>
    </source>
</reference>
<dbReference type="InterPro" id="IPR026881">
    <property type="entry name" value="WYL_dom"/>
</dbReference>
<sequence length="323" mass="37302">MGDHLVYERYLWFHSQVKAGKFPNAAGLAERFELSRKTAQRDIDRMADRLFAPLEYDGSRRGYHYTEHGFELPPIQVSQEELLAILLARNLLSASAGGLISRSIASFGKKLFASMGDLGLSEARMDEVFSATWNGYAPAQAETFRTVSEALLQQRLLSFTYQSPRTRKSSTRRVEPHHLQHYMGSWVLIAYCRRRSDWRKFFLSRMTEPKILPECFDPRPRADWQGQLEGGFGIFQGTGLTHVVLRFSPFRAAWIREQLWHPHQRLSEHPDGSLDLSFPVADFREIKLRVLQFGADVEVIEPEELRRQVREEIGRMVGVYRNG</sequence>
<accession>A0ABM8HY81</accession>
<evidence type="ECO:0000259" key="1">
    <source>
        <dbReference type="Pfam" id="PF13280"/>
    </source>
</evidence>
<evidence type="ECO:0000259" key="2">
    <source>
        <dbReference type="Pfam" id="PF25583"/>
    </source>
</evidence>
<protein>
    <submittedName>
        <fullName evidence="3">WYL domain-containing protein</fullName>
    </submittedName>
</protein>
<dbReference type="Proteomes" id="UP001319827">
    <property type="component" value="Chromosome"/>
</dbReference>
<dbReference type="PROSITE" id="PS52050">
    <property type="entry name" value="WYL"/>
    <property type="match status" value="1"/>
</dbReference>
<feature type="domain" description="WCX" evidence="2">
    <location>
        <begin position="241"/>
        <end position="317"/>
    </location>
</feature>
<reference evidence="3 4" key="2">
    <citation type="journal article" date="2021" name="Int. J. Syst. Evol. Microbiol.">
        <title>Isolation and Polyphasic Characterization of Desulfuromonas versatilis sp. Nov., an Electrogenic Bacteria Capable of Versatile Metabolism Isolated from a Graphene Oxide-Reducing Enrichment Culture.</title>
        <authorList>
            <person name="Xie L."/>
            <person name="Yoshida N."/>
            <person name="Ishii S."/>
            <person name="Meng L."/>
        </authorList>
    </citation>
    <scope>NUCLEOTIDE SEQUENCE [LARGE SCALE GENOMIC DNA]</scope>
    <source>
        <strain evidence="3 4">NIT-T3</strain>
    </source>
</reference>
<evidence type="ECO:0000313" key="4">
    <source>
        <dbReference type="Proteomes" id="UP001319827"/>
    </source>
</evidence>
<dbReference type="Pfam" id="PF13280">
    <property type="entry name" value="WYL"/>
    <property type="match status" value="1"/>
</dbReference>
<dbReference type="RefSeq" id="WP_221249086.1">
    <property type="nucleotide sequence ID" value="NZ_AP024355.1"/>
</dbReference>
<dbReference type="Pfam" id="PF25583">
    <property type="entry name" value="WCX"/>
    <property type="match status" value="1"/>
</dbReference>
<proteinExistence type="predicted"/>
<feature type="domain" description="WYL" evidence="1">
    <location>
        <begin position="142"/>
        <end position="210"/>
    </location>
</feature>
<name>A0ABM8HY81_9BACT</name>
<dbReference type="InterPro" id="IPR051534">
    <property type="entry name" value="CBASS_pafABC_assoc_protein"/>
</dbReference>
<keyword evidence="4" id="KW-1185">Reference proteome</keyword>
<dbReference type="EMBL" id="AP024355">
    <property type="protein sequence ID" value="BCR05678.1"/>
    <property type="molecule type" value="Genomic_DNA"/>
</dbReference>
<dbReference type="PANTHER" id="PTHR34580:SF3">
    <property type="entry name" value="PROTEIN PAFB"/>
    <property type="match status" value="1"/>
</dbReference>
<organism evidence="3 4">
    <name type="scientific">Desulfuromonas versatilis</name>
    <dbReference type="NCBI Taxonomy" id="2802975"/>
    <lineage>
        <taxon>Bacteria</taxon>
        <taxon>Pseudomonadati</taxon>
        <taxon>Thermodesulfobacteriota</taxon>
        <taxon>Desulfuromonadia</taxon>
        <taxon>Desulfuromonadales</taxon>
        <taxon>Desulfuromonadaceae</taxon>
        <taxon>Desulfuromonas</taxon>
    </lineage>
</organism>
<gene>
    <name evidence="3" type="ORF">DESUT3_27470</name>
</gene>
<dbReference type="InterPro" id="IPR057727">
    <property type="entry name" value="WCX_dom"/>
</dbReference>